<keyword evidence="5 9" id="KW-0028">Amino-acid biosynthesis</keyword>
<dbReference type="RefSeq" id="WP_265557826.1">
    <property type="nucleotide sequence ID" value="NZ_CP092471.1"/>
</dbReference>
<gene>
    <name evidence="9" type="primary">trpF</name>
    <name evidence="11" type="ORF">L1F33_10375</name>
</gene>
<evidence type="ECO:0000256" key="1">
    <source>
        <dbReference type="ARBA" id="ARBA00001164"/>
    </source>
</evidence>
<organism evidence="11 12">
    <name type="scientific">Qipengyuania spongiae</name>
    <dbReference type="NCBI Taxonomy" id="2909673"/>
    <lineage>
        <taxon>Bacteria</taxon>
        <taxon>Pseudomonadati</taxon>
        <taxon>Pseudomonadota</taxon>
        <taxon>Alphaproteobacteria</taxon>
        <taxon>Sphingomonadales</taxon>
        <taxon>Erythrobacteraceae</taxon>
        <taxon>Qipengyuania</taxon>
    </lineage>
</organism>
<evidence type="ECO:0000256" key="4">
    <source>
        <dbReference type="ARBA" id="ARBA00022272"/>
    </source>
</evidence>
<dbReference type="SUPFAM" id="SSF51366">
    <property type="entry name" value="Ribulose-phoshate binding barrel"/>
    <property type="match status" value="1"/>
</dbReference>
<keyword evidence="7 9" id="KW-0057">Aromatic amino acid biosynthesis</keyword>
<evidence type="ECO:0000256" key="5">
    <source>
        <dbReference type="ARBA" id="ARBA00022605"/>
    </source>
</evidence>
<dbReference type="HAMAP" id="MF_00135">
    <property type="entry name" value="PRAI"/>
    <property type="match status" value="1"/>
</dbReference>
<protein>
    <recommendedName>
        <fullName evidence="4 9">N-(5'-phosphoribosyl)anthranilate isomerase</fullName>
        <shortName evidence="9">PRAI</shortName>
        <ecNumber evidence="3 9">5.3.1.24</ecNumber>
    </recommendedName>
</protein>
<dbReference type="Proteomes" id="UP001065265">
    <property type="component" value="Chromosome"/>
</dbReference>
<keyword evidence="12" id="KW-1185">Reference proteome</keyword>
<dbReference type="NCBIfam" id="NF002295">
    <property type="entry name" value="PRK01222.1-1"/>
    <property type="match status" value="1"/>
</dbReference>
<accession>A0ABY5SVR5</accession>
<evidence type="ECO:0000313" key="12">
    <source>
        <dbReference type="Proteomes" id="UP001065265"/>
    </source>
</evidence>
<evidence type="ECO:0000256" key="2">
    <source>
        <dbReference type="ARBA" id="ARBA00004664"/>
    </source>
</evidence>
<evidence type="ECO:0000313" key="11">
    <source>
        <dbReference type="EMBL" id="UVI38653.1"/>
    </source>
</evidence>
<dbReference type="PANTHER" id="PTHR42894">
    <property type="entry name" value="N-(5'-PHOSPHORIBOSYL)ANTHRANILATE ISOMERASE"/>
    <property type="match status" value="1"/>
</dbReference>
<evidence type="ECO:0000256" key="3">
    <source>
        <dbReference type="ARBA" id="ARBA00012572"/>
    </source>
</evidence>
<dbReference type="EC" id="5.3.1.24" evidence="3 9"/>
<dbReference type="InterPro" id="IPR001240">
    <property type="entry name" value="PRAI_dom"/>
</dbReference>
<evidence type="ECO:0000256" key="6">
    <source>
        <dbReference type="ARBA" id="ARBA00022822"/>
    </source>
</evidence>
<dbReference type="EMBL" id="CP092471">
    <property type="protein sequence ID" value="UVI38653.1"/>
    <property type="molecule type" value="Genomic_DNA"/>
</dbReference>
<reference evidence="11" key="1">
    <citation type="submission" date="2022-02" db="EMBL/GenBank/DDBJ databases">
        <title>Qipengyuania spongiae sp. nov., isolated from marine sponge.</title>
        <authorList>
            <person name="Li Z."/>
            <person name="Zhang M."/>
        </authorList>
    </citation>
    <scope>NUCLEOTIDE SEQUENCE</scope>
    <source>
        <strain evidence="11">PHS-Z21</strain>
    </source>
</reference>
<proteinExistence type="inferred from homology"/>
<evidence type="ECO:0000256" key="8">
    <source>
        <dbReference type="ARBA" id="ARBA00023235"/>
    </source>
</evidence>
<dbReference type="CDD" id="cd00405">
    <property type="entry name" value="PRAI"/>
    <property type="match status" value="1"/>
</dbReference>
<feature type="domain" description="N-(5'phosphoribosyl) anthranilate isomerase (PRAI)" evidence="10">
    <location>
        <begin position="5"/>
        <end position="205"/>
    </location>
</feature>
<dbReference type="InterPro" id="IPR011060">
    <property type="entry name" value="RibuloseP-bd_barrel"/>
</dbReference>
<evidence type="ECO:0000256" key="7">
    <source>
        <dbReference type="ARBA" id="ARBA00023141"/>
    </source>
</evidence>
<comment type="similarity">
    <text evidence="9">Belongs to the TrpF family.</text>
</comment>
<dbReference type="Gene3D" id="3.20.20.70">
    <property type="entry name" value="Aldolase class I"/>
    <property type="match status" value="1"/>
</dbReference>
<dbReference type="PANTHER" id="PTHR42894:SF1">
    <property type="entry name" value="N-(5'-PHOSPHORIBOSYL)ANTHRANILATE ISOMERASE"/>
    <property type="match status" value="1"/>
</dbReference>
<keyword evidence="8 9" id="KW-0413">Isomerase</keyword>
<keyword evidence="6 9" id="KW-0822">Tryptophan biosynthesis</keyword>
<comment type="catalytic activity">
    <reaction evidence="1 9">
        <text>N-(5-phospho-beta-D-ribosyl)anthranilate = 1-(2-carboxyphenylamino)-1-deoxy-D-ribulose 5-phosphate</text>
        <dbReference type="Rhea" id="RHEA:21540"/>
        <dbReference type="ChEBI" id="CHEBI:18277"/>
        <dbReference type="ChEBI" id="CHEBI:58613"/>
        <dbReference type="EC" id="5.3.1.24"/>
    </reaction>
</comment>
<dbReference type="Pfam" id="PF00697">
    <property type="entry name" value="PRAI"/>
    <property type="match status" value="1"/>
</dbReference>
<dbReference type="InterPro" id="IPR013785">
    <property type="entry name" value="Aldolase_TIM"/>
</dbReference>
<sequence>MRTEVKICGLSTPETIDAAVDAGATHVGLVHYEKSPRHVDLEQAAKLRRRVPETVKVVLVVVGLQPEPLTRAWEVIRPDVIQFHGGETPEWMKLVRQHLPVETWRSVGLRSAETLDNSRKFIGAANRLLFDAPAKALPGGNGVSFRWDILDGWEPYMPWILAGGLTADNVAEAIRTTGAPMVDASSGLEDEPGVKNIGKIRDFVAAIRTSAPA</sequence>
<comment type="pathway">
    <text evidence="2 9">Amino-acid biosynthesis; L-tryptophan biosynthesis; L-tryptophan from chorismate: step 3/5.</text>
</comment>
<evidence type="ECO:0000256" key="9">
    <source>
        <dbReference type="HAMAP-Rule" id="MF_00135"/>
    </source>
</evidence>
<dbReference type="GO" id="GO:0004640">
    <property type="term" value="F:phosphoribosylanthranilate isomerase activity"/>
    <property type="evidence" value="ECO:0007669"/>
    <property type="project" value="UniProtKB-EC"/>
</dbReference>
<evidence type="ECO:0000259" key="10">
    <source>
        <dbReference type="Pfam" id="PF00697"/>
    </source>
</evidence>
<dbReference type="InterPro" id="IPR044643">
    <property type="entry name" value="TrpF_fam"/>
</dbReference>
<name>A0ABY5SVR5_9SPHN</name>